<organism evidence="2 3">
    <name type="scientific">Oceanispirochaeta crateris</name>
    <dbReference type="NCBI Taxonomy" id="2518645"/>
    <lineage>
        <taxon>Bacteria</taxon>
        <taxon>Pseudomonadati</taxon>
        <taxon>Spirochaetota</taxon>
        <taxon>Spirochaetia</taxon>
        <taxon>Spirochaetales</taxon>
        <taxon>Spirochaetaceae</taxon>
        <taxon>Oceanispirochaeta</taxon>
    </lineage>
</organism>
<dbReference type="CDD" id="cd06259">
    <property type="entry name" value="YdcF-like"/>
    <property type="match status" value="1"/>
</dbReference>
<accession>A0A5C1QK44</accession>
<dbReference type="GO" id="GO:0005886">
    <property type="term" value="C:plasma membrane"/>
    <property type="evidence" value="ECO:0007669"/>
    <property type="project" value="TreeGrafter"/>
</dbReference>
<evidence type="ECO:0000259" key="1">
    <source>
        <dbReference type="Pfam" id="PF02698"/>
    </source>
</evidence>
<dbReference type="KEGG" id="ock:EXM22_02330"/>
<keyword evidence="3" id="KW-1185">Reference proteome</keyword>
<gene>
    <name evidence="2" type="ORF">EXM22_02330</name>
</gene>
<proteinExistence type="predicted"/>
<name>A0A5C1QK44_9SPIO</name>
<dbReference type="PANTHER" id="PTHR30336:SF20">
    <property type="entry name" value="DUF218 DOMAIN-CONTAINING PROTEIN"/>
    <property type="match status" value="1"/>
</dbReference>
<dbReference type="Pfam" id="PF02698">
    <property type="entry name" value="DUF218"/>
    <property type="match status" value="1"/>
</dbReference>
<dbReference type="InterPro" id="IPR051599">
    <property type="entry name" value="Cell_Envelope_Assoc"/>
</dbReference>
<dbReference type="Gene3D" id="3.40.50.620">
    <property type="entry name" value="HUPs"/>
    <property type="match status" value="1"/>
</dbReference>
<dbReference type="EMBL" id="CP036150">
    <property type="protein sequence ID" value="QEN06886.1"/>
    <property type="molecule type" value="Genomic_DNA"/>
</dbReference>
<dbReference type="OrthoDB" id="9782395at2"/>
<sequence length="215" mass="24649">MSLEKAVRLLWNYHQLNLSPQKSDIIFVLGSHDLRVAEYGASLFLKGLAPWIVFSGGHAHQGDLLETGWPLSEAETFAKVAAEAGVPREKMILECRASNTAENIRFTEKLLNERHILFDKILAVQKPYMERRALATLQVNWPEKELLVTSPPLSLEDYPNEEISREEMIHLMVGDMQRIIEYPARGFQISQQIPETVMSAYKYLIQEGYNKHLIE</sequence>
<feature type="domain" description="DUF218" evidence="1">
    <location>
        <begin position="24"/>
        <end position="140"/>
    </location>
</feature>
<dbReference type="InterPro" id="IPR003848">
    <property type="entry name" value="DUF218"/>
</dbReference>
<dbReference type="InterPro" id="IPR014729">
    <property type="entry name" value="Rossmann-like_a/b/a_fold"/>
</dbReference>
<dbReference type="Proteomes" id="UP000324209">
    <property type="component" value="Chromosome"/>
</dbReference>
<dbReference type="AlphaFoldDB" id="A0A5C1QK44"/>
<evidence type="ECO:0000313" key="2">
    <source>
        <dbReference type="EMBL" id="QEN06886.1"/>
    </source>
</evidence>
<dbReference type="RefSeq" id="WP_149484968.1">
    <property type="nucleotide sequence ID" value="NZ_CP036150.1"/>
</dbReference>
<protein>
    <submittedName>
        <fullName evidence="2">YdcF family protein</fullName>
    </submittedName>
</protein>
<evidence type="ECO:0000313" key="3">
    <source>
        <dbReference type="Proteomes" id="UP000324209"/>
    </source>
</evidence>
<reference evidence="2 3" key="1">
    <citation type="submission" date="2019-02" db="EMBL/GenBank/DDBJ databases">
        <title>Complete Genome Sequence and Methylome Analysis of free living Spirochaetas.</title>
        <authorList>
            <person name="Fomenkov A."/>
            <person name="Dubinina G."/>
            <person name="Leshcheva N."/>
            <person name="Mikheeva N."/>
            <person name="Grabovich M."/>
            <person name="Vincze T."/>
            <person name="Roberts R.J."/>
        </authorList>
    </citation>
    <scope>NUCLEOTIDE SEQUENCE [LARGE SCALE GENOMIC DNA]</scope>
    <source>
        <strain evidence="2 3">K2</strain>
    </source>
</reference>
<dbReference type="PANTHER" id="PTHR30336">
    <property type="entry name" value="INNER MEMBRANE PROTEIN, PROBABLE PERMEASE"/>
    <property type="match status" value="1"/>
</dbReference>